<dbReference type="KEGG" id="pavi:110763956"/>
<dbReference type="InterPro" id="IPR027417">
    <property type="entry name" value="P-loop_NTPase"/>
</dbReference>
<accession>A0A6P5T5W3</accession>
<organism evidence="6 7">
    <name type="scientific">Prunus avium</name>
    <name type="common">Cherry</name>
    <name type="synonym">Cerasus avium</name>
    <dbReference type="NCBI Taxonomy" id="42229"/>
    <lineage>
        <taxon>Eukaryota</taxon>
        <taxon>Viridiplantae</taxon>
        <taxon>Streptophyta</taxon>
        <taxon>Embryophyta</taxon>
        <taxon>Tracheophyta</taxon>
        <taxon>Spermatophyta</taxon>
        <taxon>Magnoliopsida</taxon>
        <taxon>eudicotyledons</taxon>
        <taxon>Gunneridae</taxon>
        <taxon>Pentapetalae</taxon>
        <taxon>rosids</taxon>
        <taxon>fabids</taxon>
        <taxon>Rosales</taxon>
        <taxon>Rosaceae</taxon>
        <taxon>Amygdaloideae</taxon>
        <taxon>Amygdaleae</taxon>
        <taxon>Prunus</taxon>
    </lineage>
</organism>
<dbReference type="InterPro" id="IPR044974">
    <property type="entry name" value="Disease_R_plants"/>
</dbReference>
<protein>
    <submittedName>
        <fullName evidence="7">TMV resistance protein N-like</fullName>
    </submittedName>
</protein>
<dbReference type="Gene3D" id="3.40.50.300">
    <property type="entry name" value="P-loop containing nucleotide triphosphate hydrolases"/>
    <property type="match status" value="1"/>
</dbReference>
<evidence type="ECO:0000313" key="7">
    <source>
        <dbReference type="RefSeq" id="XP_021822544.1"/>
    </source>
</evidence>
<dbReference type="SUPFAM" id="SSF52540">
    <property type="entry name" value="P-loop containing nucleoside triphosphate hydrolases"/>
    <property type="match status" value="1"/>
</dbReference>
<dbReference type="Pfam" id="PF23282">
    <property type="entry name" value="WHD_ROQ1"/>
    <property type="match status" value="1"/>
</dbReference>
<dbReference type="PRINTS" id="PR00364">
    <property type="entry name" value="DISEASERSIST"/>
</dbReference>
<dbReference type="RefSeq" id="XP_021822544.1">
    <property type="nucleotide sequence ID" value="XM_021966852.1"/>
</dbReference>
<evidence type="ECO:0000256" key="2">
    <source>
        <dbReference type="ARBA" id="ARBA00022737"/>
    </source>
</evidence>
<keyword evidence="4" id="KW-0472">Membrane</keyword>
<evidence type="ECO:0000256" key="4">
    <source>
        <dbReference type="SAM" id="Phobius"/>
    </source>
</evidence>
<dbReference type="InterPro" id="IPR058192">
    <property type="entry name" value="WHD_ROQ1-like"/>
</dbReference>
<evidence type="ECO:0000256" key="1">
    <source>
        <dbReference type="ARBA" id="ARBA00022614"/>
    </source>
</evidence>
<evidence type="ECO:0000313" key="6">
    <source>
        <dbReference type="Proteomes" id="UP000515124"/>
    </source>
</evidence>
<dbReference type="GO" id="GO:0007165">
    <property type="term" value="P:signal transduction"/>
    <property type="evidence" value="ECO:0007669"/>
    <property type="project" value="InterPro"/>
</dbReference>
<dbReference type="AlphaFoldDB" id="A0A6P5T5W3"/>
<sequence>MALVRAAQQTSSNSRYSRYHVFLSFRGEDTRKKFADHLCRALVNAGFRTFRDDDEIERGEDIKPELQKAIKQSRTSVIVFSKDYASSTWCLDELLMILERKRISADHVVLPVFYDVDPSHVRKQTGNLAKAFARHQKTQPLQKVKAWREALAEVADLAGMVLQNQADGYESKFIEKIIKVIGDKLSRTPLSVAPNMVGMQSRVENINLWLQHRSTDVDILVIYGISGIGKTTIAKFVYNSNFQRFKGSSFLENIKDISQQPNGLVQIQTQLLFDILKGRKVRIHSVSQGITEIEDAISSKRVLLVLDDVDHVDQLDALLRMKDRFCPGSKIIITTRRARLLKAHQVTEVYAVETLDQNESLELFSWHAFVQDHPIEDYIEYSKKIVDHCGGLPLALKVLGSSLLGETIDVWKSALDKLEAIPNGEIINKLRVSYNSLQDDHDRNLFLHIACFFIGKDKDYIVKILDGCDFYTIVGIQNLIDRCLVTIDKYDMVQMHDLIRGMGREIVRLESEEPWKRSRVWRQKDSFKILIEKNGTRTIEGLVLDMRMRPTNSPIYSNEKVLETNAFGRMHELKLLHLIHVQLDGCYAEFCTGLRWLCWVEFPLDSIPSDFPLGSLIVLEMEYSDLRQVCQGTKCLPLLKILDLRHCHSLSETTDFSCCPNLEKLILEDCESLVGVNESIRNLERLVYLSLRNCRNLRMLPEHILMLKSLEALILSGCTNLNELSIEMLRNLKSLKVLEVDEIPIGKFWPGRSSRILSSLPCSLVDLSLQWCNLSDDAFPKDFSDLSSLKILKLGHNPICSLPDCIQGLTGLNELSFMECRSLKSLVGLPRVGSLNVECCVLLKKIAYQSGQFRKHGTKCFYNDNLVEWENNYKLEPIGRVDVEIINLLGLCNLESMAPIRIRKPYQSQIDDDRCPVQGLYERGIFSTFFAGNEVPGQFSHKSTKSSISFVVPLLPNHGIGGLKVFAVYTKRANDSPWALPGPLITRVRNKSKGLKWIYAPSHCGIPGEGEDMIWLSHWKLEEEVHLDGGDEVLVSVIMEPWLQVKEFGIQLLQPLQEENHNNMMSAQHKTIDPYYAACATSGDLDEYQPGVYLLSRRSVPIKDPIWFNKILGDSDEEDKEEEQQDGHTIAAAKTDGNINSRGRLRGWKVLITAVFFFLTLLLSLALLHLLTKRRDSPKAVDG</sequence>
<dbReference type="Gene3D" id="1.10.8.430">
    <property type="entry name" value="Helical domain of apoptotic protease-activating factors"/>
    <property type="match status" value="1"/>
</dbReference>
<dbReference type="GeneID" id="110763956"/>
<dbReference type="InterPro" id="IPR002182">
    <property type="entry name" value="NB-ARC"/>
</dbReference>
<gene>
    <name evidence="7" type="primary">LOC110763956</name>
</gene>
<dbReference type="Proteomes" id="UP000515124">
    <property type="component" value="Unplaced"/>
</dbReference>
<name>A0A6P5T5W3_PRUAV</name>
<evidence type="ECO:0000256" key="3">
    <source>
        <dbReference type="ARBA" id="ARBA00023027"/>
    </source>
</evidence>
<reference evidence="7" key="1">
    <citation type="submission" date="2025-08" db="UniProtKB">
        <authorList>
            <consortium name="RefSeq"/>
        </authorList>
    </citation>
    <scope>IDENTIFICATION</scope>
</reference>
<dbReference type="GO" id="GO:0043531">
    <property type="term" value="F:ADP binding"/>
    <property type="evidence" value="ECO:0007669"/>
    <property type="project" value="InterPro"/>
</dbReference>
<keyword evidence="6" id="KW-1185">Reference proteome</keyword>
<proteinExistence type="predicted"/>
<dbReference type="FunFam" id="3.40.50.10140:FF:000007">
    <property type="entry name" value="Disease resistance protein (TIR-NBS-LRR class)"/>
    <property type="match status" value="1"/>
</dbReference>
<dbReference type="GO" id="GO:0006952">
    <property type="term" value="P:defense response"/>
    <property type="evidence" value="ECO:0007669"/>
    <property type="project" value="InterPro"/>
</dbReference>
<keyword evidence="3" id="KW-0520">NAD</keyword>
<keyword evidence="4" id="KW-1133">Transmembrane helix</keyword>
<dbReference type="SUPFAM" id="SSF52200">
    <property type="entry name" value="Toll/Interleukin receptor TIR domain"/>
    <property type="match status" value="1"/>
</dbReference>
<dbReference type="InterPro" id="IPR000157">
    <property type="entry name" value="TIR_dom"/>
</dbReference>
<dbReference type="PROSITE" id="PS50104">
    <property type="entry name" value="TIR"/>
    <property type="match status" value="1"/>
</dbReference>
<dbReference type="Gene3D" id="3.80.10.10">
    <property type="entry name" value="Ribonuclease Inhibitor"/>
    <property type="match status" value="2"/>
</dbReference>
<dbReference type="Pfam" id="PF00931">
    <property type="entry name" value="NB-ARC"/>
    <property type="match status" value="1"/>
</dbReference>
<keyword evidence="2" id="KW-0677">Repeat</keyword>
<dbReference type="Pfam" id="PF01582">
    <property type="entry name" value="TIR"/>
    <property type="match status" value="1"/>
</dbReference>
<dbReference type="InterPro" id="IPR035897">
    <property type="entry name" value="Toll_tir_struct_dom_sf"/>
</dbReference>
<dbReference type="PANTHER" id="PTHR11017">
    <property type="entry name" value="LEUCINE-RICH REPEAT-CONTAINING PROTEIN"/>
    <property type="match status" value="1"/>
</dbReference>
<dbReference type="SMART" id="SM00255">
    <property type="entry name" value="TIR"/>
    <property type="match status" value="1"/>
</dbReference>
<dbReference type="InterPro" id="IPR032675">
    <property type="entry name" value="LRR_dom_sf"/>
</dbReference>
<keyword evidence="1" id="KW-0433">Leucine-rich repeat</keyword>
<dbReference type="PANTHER" id="PTHR11017:SF267">
    <property type="entry name" value="TMV RESISTANCE PROTEIN N-LIKE"/>
    <property type="match status" value="1"/>
</dbReference>
<feature type="transmembrane region" description="Helical" evidence="4">
    <location>
        <begin position="1148"/>
        <end position="1171"/>
    </location>
</feature>
<dbReference type="InterPro" id="IPR042197">
    <property type="entry name" value="Apaf_helical"/>
</dbReference>
<dbReference type="SUPFAM" id="SSF52058">
    <property type="entry name" value="L domain-like"/>
    <property type="match status" value="1"/>
</dbReference>
<dbReference type="Gene3D" id="3.40.50.10140">
    <property type="entry name" value="Toll/interleukin-1 receptor homology (TIR) domain"/>
    <property type="match status" value="1"/>
</dbReference>
<keyword evidence="4" id="KW-0812">Transmembrane</keyword>
<evidence type="ECO:0000259" key="5">
    <source>
        <dbReference type="PROSITE" id="PS50104"/>
    </source>
</evidence>
<feature type="domain" description="TIR" evidence="5">
    <location>
        <begin position="17"/>
        <end position="185"/>
    </location>
</feature>